<dbReference type="OrthoDB" id="7743971at2759"/>
<evidence type="ECO:0000313" key="3">
    <source>
        <dbReference type="RefSeq" id="XP_017020720.1"/>
    </source>
</evidence>
<name>A0A6P4HYA0_DROKI</name>
<gene>
    <name evidence="3" type="primary">LOC108073546</name>
</gene>
<dbReference type="AlphaFoldDB" id="A0A6P4HYA0"/>
<dbReference type="GeneID" id="108073546"/>
<dbReference type="OMA" id="LTAQVMF"/>
<organism evidence="2 3">
    <name type="scientific">Drosophila kikkawai</name>
    <name type="common">Fruit fly</name>
    <dbReference type="NCBI Taxonomy" id="30033"/>
    <lineage>
        <taxon>Eukaryota</taxon>
        <taxon>Metazoa</taxon>
        <taxon>Ecdysozoa</taxon>
        <taxon>Arthropoda</taxon>
        <taxon>Hexapoda</taxon>
        <taxon>Insecta</taxon>
        <taxon>Pterygota</taxon>
        <taxon>Neoptera</taxon>
        <taxon>Endopterygota</taxon>
        <taxon>Diptera</taxon>
        <taxon>Brachycera</taxon>
        <taxon>Muscomorpha</taxon>
        <taxon>Ephydroidea</taxon>
        <taxon>Drosophilidae</taxon>
        <taxon>Drosophila</taxon>
        <taxon>Sophophora</taxon>
    </lineage>
</organism>
<proteinExistence type="predicted"/>
<feature type="region of interest" description="Disordered" evidence="1">
    <location>
        <begin position="68"/>
        <end position="87"/>
    </location>
</feature>
<feature type="region of interest" description="Disordered" evidence="1">
    <location>
        <begin position="31"/>
        <end position="50"/>
    </location>
</feature>
<keyword evidence="2" id="KW-1185">Reference proteome</keyword>
<dbReference type="Proteomes" id="UP001652661">
    <property type="component" value="Chromosome 3R"/>
</dbReference>
<dbReference type="RefSeq" id="XP_017020720.1">
    <property type="nucleotide sequence ID" value="XM_017165231.3"/>
</dbReference>
<protein>
    <submittedName>
        <fullName evidence="3">Uncharacterized protein</fullName>
    </submittedName>
</protein>
<evidence type="ECO:0000256" key="1">
    <source>
        <dbReference type="SAM" id="MobiDB-lite"/>
    </source>
</evidence>
<reference evidence="3" key="1">
    <citation type="submission" date="2025-08" db="UniProtKB">
        <authorList>
            <consortium name="RefSeq"/>
        </authorList>
    </citation>
    <scope>IDENTIFICATION</scope>
    <source>
        <strain evidence="3">14028-0561.14</strain>
        <tissue evidence="3">Whole fly</tissue>
    </source>
</reference>
<evidence type="ECO:0000313" key="2">
    <source>
        <dbReference type="Proteomes" id="UP001652661"/>
    </source>
</evidence>
<sequence length="87" mass="9267">MSHQCSCGRDLNNNYVSYTNAYANANTGLDREAAANSGGGGKSAGPPRTQLTAKVMFGTVGAIKELRDKEQQQQRHAAAARAGERRN</sequence>
<accession>A0A6P4HYA0</accession>